<keyword evidence="2" id="KW-1185">Reference proteome</keyword>
<organism evidence="1 2">
    <name type="scientific">Pigmentiphaga humi</name>
    <dbReference type="NCBI Taxonomy" id="2478468"/>
    <lineage>
        <taxon>Bacteria</taxon>
        <taxon>Pseudomonadati</taxon>
        <taxon>Pseudomonadota</taxon>
        <taxon>Betaproteobacteria</taxon>
        <taxon>Burkholderiales</taxon>
        <taxon>Alcaligenaceae</taxon>
        <taxon>Pigmentiphaga</taxon>
    </lineage>
</organism>
<dbReference type="SUPFAM" id="SSF53795">
    <property type="entry name" value="PEP carboxykinase-like"/>
    <property type="match status" value="1"/>
</dbReference>
<dbReference type="OrthoDB" id="63904at2"/>
<dbReference type="EMBL" id="UWPJ01000017">
    <property type="protein sequence ID" value="VCU70127.1"/>
    <property type="molecule type" value="Genomic_DNA"/>
</dbReference>
<protein>
    <submittedName>
        <fullName evidence="1">Uncharacterized protein</fullName>
    </submittedName>
</protein>
<proteinExistence type="predicted"/>
<evidence type="ECO:0000313" key="2">
    <source>
        <dbReference type="Proteomes" id="UP000277294"/>
    </source>
</evidence>
<name>A0A3P4B1F8_9BURK</name>
<accession>A0A3P4B1F8</accession>
<sequence>MQPERRKMQCDESVPAQVAEWVAERLPSLAPLWQDGPLSLRRLDDEAGRRQEACAPSAWRSLTFLPGQSADVQLLDGQTLLARSSSGGCRLEVGAGLRLDYWGDFPRIALHLAVIEAIRARGVLMLHASGYIAPAGGGVTAVLGRSGSGKSTHLLKQLAGGAMAVAEDTLWVDMRSGECTSVDRHVRLLPDNVHADTRPSSGREPSPEGIKHLWNIRWHRDMASSPLRLGAIHYLRNFQPYPLASLPAVAQAQYLWEAVGQPLLPAARRSHEQWVASVILGRRVSGDAL</sequence>
<evidence type="ECO:0000313" key="1">
    <source>
        <dbReference type="EMBL" id="VCU70127.1"/>
    </source>
</evidence>
<dbReference type="Proteomes" id="UP000277294">
    <property type="component" value="Unassembled WGS sequence"/>
</dbReference>
<dbReference type="AlphaFoldDB" id="A0A3P4B1F8"/>
<reference evidence="1 2" key="1">
    <citation type="submission" date="2018-10" db="EMBL/GenBank/DDBJ databases">
        <authorList>
            <person name="Criscuolo A."/>
        </authorList>
    </citation>
    <scope>NUCLEOTIDE SEQUENCE [LARGE SCALE GENOMIC DNA]</scope>
    <source>
        <strain evidence="1">DnA1</strain>
    </source>
</reference>
<gene>
    <name evidence="1" type="ORF">PIGHUM_02194</name>
</gene>
<dbReference type="RefSeq" id="WP_124079633.1">
    <property type="nucleotide sequence ID" value="NZ_UWPJ01000017.1"/>
</dbReference>